<dbReference type="Proteomes" id="UP000321570">
    <property type="component" value="Unassembled WGS sequence"/>
</dbReference>
<accession>A0A564YBW6</accession>
<reference evidence="1 2" key="1">
    <citation type="submission" date="2019-07" db="EMBL/GenBank/DDBJ databases">
        <authorList>
            <person name="Jastrzebski P J."/>
            <person name="Paukszto L."/>
            <person name="Jastrzebski P J."/>
        </authorList>
    </citation>
    <scope>NUCLEOTIDE SEQUENCE [LARGE SCALE GENOMIC DNA]</scope>
    <source>
        <strain evidence="1 2">WMS-il1</strain>
    </source>
</reference>
<organism evidence="1 2">
    <name type="scientific">Hymenolepis diminuta</name>
    <name type="common">Rat tapeworm</name>
    <dbReference type="NCBI Taxonomy" id="6216"/>
    <lineage>
        <taxon>Eukaryota</taxon>
        <taxon>Metazoa</taxon>
        <taxon>Spiralia</taxon>
        <taxon>Lophotrochozoa</taxon>
        <taxon>Platyhelminthes</taxon>
        <taxon>Cestoda</taxon>
        <taxon>Eucestoda</taxon>
        <taxon>Cyclophyllidea</taxon>
        <taxon>Hymenolepididae</taxon>
        <taxon>Hymenolepis</taxon>
    </lineage>
</organism>
<keyword evidence="2" id="KW-1185">Reference proteome</keyword>
<evidence type="ECO:0000313" key="1">
    <source>
        <dbReference type="EMBL" id="VUZ44706.1"/>
    </source>
</evidence>
<name>A0A564YBW6_HYMDI</name>
<proteinExistence type="predicted"/>
<sequence length="109" mass="11845">MAAILATNMNKCSLDELAETTDKIEELCELSRVYTVDKLASSPGTPQHSDVLYQLLEKMIVDSILMPGGETAAHQSITVKFATTIEHTEMTQVNTSIVSNTPCSTLLSQ</sequence>
<dbReference type="EMBL" id="CABIJS010000144">
    <property type="protein sequence ID" value="VUZ44706.1"/>
    <property type="molecule type" value="Genomic_DNA"/>
</dbReference>
<evidence type="ECO:0000313" key="2">
    <source>
        <dbReference type="Proteomes" id="UP000321570"/>
    </source>
</evidence>
<protein>
    <submittedName>
        <fullName evidence="1">Uncharacterized protein</fullName>
    </submittedName>
</protein>
<gene>
    <name evidence="1" type="ORF">WMSIL1_LOCUS4952</name>
</gene>
<dbReference type="AlphaFoldDB" id="A0A564YBW6"/>